<evidence type="ECO:0000313" key="2">
    <source>
        <dbReference type="Proteomes" id="UP000552709"/>
    </source>
</evidence>
<gene>
    <name evidence="1" type="ORF">HNQ08_002587</name>
</gene>
<dbReference type="AlphaFoldDB" id="A0A7W8NEM0"/>
<accession>A0A7W8NEM0</accession>
<reference evidence="1 2" key="1">
    <citation type="submission" date="2020-08" db="EMBL/GenBank/DDBJ databases">
        <title>Genomic Encyclopedia of Type Strains, Phase IV (KMG-IV): sequencing the most valuable type-strain genomes for metagenomic binning, comparative biology and taxonomic classification.</title>
        <authorList>
            <person name="Goeker M."/>
        </authorList>
    </citation>
    <scope>NUCLEOTIDE SEQUENCE [LARGE SCALE GENOMIC DNA]</scope>
    <source>
        <strain evidence="1 2">DSM 27939</strain>
    </source>
</reference>
<proteinExistence type="predicted"/>
<dbReference type="RefSeq" id="WP_184132536.1">
    <property type="nucleotide sequence ID" value="NZ_JACHFL010000006.1"/>
</dbReference>
<sequence length="64" mass="7262">MTLPAELTHNVRNGYLKPVKPISMRRLGQAARATYRVLDSLRHDCNNRSKTGTLQLSPMDLAQR</sequence>
<name>A0A7W8NEM0_9DEIO</name>
<evidence type="ECO:0000313" key="1">
    <source>
        <dbReference type="EMBL" id="MBB5363481.1"/>
    </source>
</evidence>
<organism evidence="1 2">
    <name type="scientific">Deinococcus humi</name>
    <dbReference type="NCBI Taxonomy" id="662880"/>
    <lineage>
        <taxon>Bacteria</taxon>
        <taxon>Thermotogati</taxon>
        <taxon>Deinococcota</taxon>
        <taxon>Deinococci</taxon>
        <taxon>Deinococcales</taxon>
        <taxon>Deinococcaceae</taxon>
        <taxon>Deinococcus</taxon>
    </lineage>
</organism>
<dbReference type="Proteomes" id="UP000552709">
    <property type="component" value="Unassembled WGS sequence"/>
</dbReference>
<dbReference type="EMBL" id="JACHFL010000006">
    <property type="protein sequence ID" value="MBB5363481.1"/>
    <property type="molecule type" value="Genomic_DNA"/>
</dbReference>
<comment type="caution">
    <text evidence="1">The sequence shown here is derived from an EMBL/GenBank/DDBJ whole genome shotgun (WGS) entry which is preliminary data.</text>
</comment>
<protein>
    <submittedName>
        <fullName evidence="1">Uncharacterized protein</fullName>
    </submittedName>
</protein>
<keyword evidence="2" id="KW-1185">Reference proteome</keyword>